<dbReference type="InterPro" id="IPR012944">
    <property type="entry name" value="SusD_RagB_dom"/>
</dbReference>
<evidence type="ECO:0000256" key="2">
    <source>
        <dbReference type="ARBA" id="ARBA00006275"/>
    </source>
</evidence>
<gene>
    <name evidence="8" type="ORF">GCM10023143_10330</name>
</gene>
<keyword evidence="9" id="KW-1185">Reference proteome</keyword>
<organism evidence="8 9">
    <name type="scientific">Compostibacter hankyongensis</name>
    <dbReference type="NCBI Taxonomy" id="1007089"/>
    <lineage>
        <taxon>Bacteria</taxon>
        <taxon>Pseudomonadati</taxon>
        <taxon>Bacteroidota</taxon>
        <taxon>Chitinophagia</taxon>
        <taxon>Chitinophagales</taxon>
        <taxon>Chitinophagaceae</taxon>
        <taxon>Compostibacter</taxon>
    </lineage>
</organism>
<comment type="similarity">
    <text evidence="2">Belongs to the SusD family.</text>
</comment>
<dbReference type="EMBL" id="BAABFN010000002">
    <property type="protein sequence ID" value="GAA4305208.1"/>
    <property type="molecule type" value="Genomic_DNA"/>
</dbReference>
<feature type="domain" description="SusD-like N-terminal" evidence="7">
    <location>
        <begin position="24"/>
        <end position="226"/>
    </location>
</feature>
<dbReference type="InterPro" id="IPR033985">
    <property type="entry name" value="SusD-like_N"/>
</dbReference>
<dbReference type="Gene3D" id="1.25.40.390">
    <property type="match status" value="1"/>
</dbReference>
<dbReference type="InterPro" id="IPR011990">
    <property type="entry name" value="TPR-like_helical_dom_sf"/>
</dbReference>
<evidence type="ECO:0000256" key="5">
    <source>
        <dbReference type="ARBA" id="ARBA00023237"/>
    </source>
</evidence>
<name>A0ABP8FJM2_9BACT</name>
<dbReference type="Pfam" id="PF07980">
    <property type="entry name" value="SusD_RagB"/>
    <property type="match status" value="1"/>
</dbReference>
<comment type="caution">
    <text evidence="8">The sequence shown here is derived from an EMBL/GenBank/DDBJ whole genome shotgun (WGS) entry which is preliminary data.</text>
</comment>
<protein>
    <submittedName>
        <fullName evidence="8">RagB/SusD family nutrient uptake outer membrane protein</fullName>
    </submittedName>
</protein>
<keyword evidence="4" id="KW-0472">Membrane</keyword>
<dbReference type="Pfam" id="PF14322">
    <property type="entry name" value="SusD-like_3"/>
    <property type="match status" value="1"/>
</dbReference>
<evidence type="ECO:0000259" key="6">
    <source>
        <dbReference type="Pfam" id="PF07980"/>
    </source>
</evidence>
<sequence>MKKSCYIYLVVILLTGTFSCKRDFLELKPLDQYDFDAVWNGSDASLIQTFINNIYLGLPEGFKGDRMLASFVDESMLVFNYSTSSVNLSLISPSAYYGFDGNGNSCGDYVWENAYKNIRACNLFFDNIDNAKSVSAEQKDLLKGEVHFLRAYLYQMLVSMYGGVPIITKSYALNEDYAVARNTYDECIQFITGECDEAAAALPLVAAEKGRATKGAALALKSRVLLYAASDLHNADASWAPGYAHPELVGYVGGNRSARWQAAKDAAKAVMDLGIYALYKAEPQPGDSIPQNYADIFLLKETSEDIFVKFFLKKNGINNIARYDAPNGFHCYGGNTPVGQLVDDYEMKDGSQFSWSDPEKAAHPYENREPRFYASILYDGAYLRPRPVDIQASDPLGVVQTGRFEKWNSTTNKIEIIPGLDTRQSPIEDWNGTYTGYYLMKFMDRAVQGQFDWQENPWRFIRYTEILLNYAEACLGLGQEEEARTYINMIRKRAGLPGVTQSGQALVDRYRHERRIELAYEGHRFFDVRRWMIGEKAYTNVQGIDILYKLNPDKVTTTPTYKVIPSVIERAWKPSFYFLPIKLDEMNKNAKLIQNPLY</sequence>
<evidence type="ECO:0000259" key="7">
    <source>
        <dbReference type="Pfam" id="PF14322"/>
    </source>
</evidence>
<proteinExistence type="inferred from homology"/>
<keyword evidence="5" id="KW-0998">Cell outer membrane</keyword>
<dbReference type="SUPFAM" id="SSF48452">
    <property type="entry name" value="TPR-like"/>
    <property type="match status" value="1"/>
</dbReference>
<accession>A0ABP8FJM2</accession>
<evidence type="ECO:0000313" key="9">
    <source>
        <dbReference type="Proteomes" id="UP001501207"/>
    </source>
</evidence>
<evidence type="ECO:0000256" key="4">
    <source>
        <dbReference type="ARBA" id="ARBA00023136"/>
    </source>
</evidence>
<comment type="subcellular location">
    <subcellularLocation>
        <location evidence="1">Cell outer membrane</location>
    </subcellularLocation>
</comment>
<dbReference type="Proteomes" id="UP001501207">
    <property type="component" value="Unassembled WGS sequence"/>
</dbReference>
<dbReference type="PROSITE" id="PS51257">
    <property type="entry name" value="PROKAR_LIPOPROTEIN"/>
    <property type="match status" value="1"/>
</dbReference>
<evidence type="ECO:0000313" key="8">
    <source>
        <dbReference type="EMBL" id="GAA4305208.1"/>
    </source>
</evidence>
<dbReference type="RefSeq" id="WP_344976518.1">
    <property type="nucleotide sequence ID" value="NZ_BAABFN010000002.1"/>
</dbReference>
<reference evidence="9" key="1">
    <citation type="journal article" date="2019" name="Int. J. Syst. Evol. Microbiol.">
        <title>The Global Catalogue of Microorganisms (GCM) 10K type strain sequencing project: providing services to taxonomists for standard genome sequencing and annotation.</title>
        <authorList>
            <consortium name="The Broad Institute Genomics Platform"/>
            <consortium name="The Broad Institute Genome Sequencing Center for Infectious Disease"/>
            <person name="Wu L."/>
            <person name="Ma J."/>
        </authorList>
    </citation>
    <scope>NUCLEOTIDE SEQUENCE [LARGE SCALE GENOMIC DNA]</scope>
    <source>
        <strain evidence="9">JCM 17664</strain>
    </source>
</reference>
<keyword evidence="3" id="KW-0732">Signal</keyword>
<feature type="domain" description="RagB/SusD" evidence="6">
    <location>
        <begin position="326"/>
        <end position="598"/>
    </location>
</feature>
<evidence type="ECO:0000256" key="1">
    <source>
        <dbReference type="ARBA" id="ARBA00004442"/>
    </source>
</evidence>
<evidence type="ECO:0000256" key="3">
    <source>
        <dbReference type="ARBA" id="ARBA00022729"/>
    </source>
</evidence>
<dbReference type="CDD" id="cd08977">
    <property type="entry name" value="SusD"/>
    <property type="match status" value="1"/>
</dbReference>